<dbReference type="Proteomes" id="UP001597073">
    <property type="component" value="Unassembled WGS sequence"/>
</dbReference>
<proteinExistence type="predicted"/>
<evidence type="ECO:0000256" key="1">
    <source>
        <dbReference type="SAM" id="SignalP"/>
    </source>
</evidence>
<dbReference type="InterPro" id="IPR012910">
    <property type="entry name" value="Plug_dom"/>
</dbReference>
<name>A0ABW2ZHV2_9SPHI</name>
<accession>A0ABW2ZHV2</accession>
<dbReference type="SUPFAM" id="SSF56935">
    <property type="entry name" value="Porins"/>
    <property type="match status" value="1"/>
</dbReference>
<gene>
    <name evidence="3" type="ORF">ACFQZI_13100</name>
</gene>
<feature type="signal peptide" evidence="1">
    <location>
        <begin position="1"/>
        <end position="19"/>
    </location>
</feature>
<keyword evidence="3" id="KW-0675">Receptor</keyword>
<evidence type="ECO:0000313" key="4">
    <source>
        <dbReference type="Proteomes" id="UP001597073"/>
    </source>
</evidence>
<dbReference type="Gene3D" id="2.170.130.10">
    <property type="entry name" value="TonB-dependent receptor, plug domain"/>
    <property type="match status" value="1"/>
</dbReference>
<keyword evidence="4" id="KW-1185">Reference proteome</keyword>
<keyword evidence="1" id="KW-0732">Signal</keyword>
<sequence length="898" mass="97742">MAYKRFIAGLLLAIGVVGAYSFSADEDIAAIVQRQLDKWTGAHPIEKVHLQFDKPYYAAGDDIWFKAYVITGPEHRLQSDSGILNVELIDEQDAVKQNIKLQLHNGLAYGDFALPDTLHEGNYRIRAYTQYMLNAGNDFVFDKAISITNIITNKVFTKTTFSTAGQNGRSTVSADINYTDANGAAYSGNAVSYSLMLNNNVIAKGKGVTDANGNLHIELPGDNTALLKTGRIVTGITGTGQGGAVYKSILVRVMAGHADVQFFPEGGVMVNGIETRLAFKAIGTDGLGVDVKGTVTDSKGKQVAIITTAHLGMGVINFTPQAGNTYKANLTYTDGSKGTVNLPVATDDGFVLNVADAGPQNLRVVVSATKQNSNRFSLIGQSGVKVYYAASSVPGNKVFSATIPKSKFPSGIAQFTLFSSSGTPLNERLVFINNPDDILSLSVIADKQSYSARQKIGLSINAKNNEGKPAVGSFSIAVTNETKVPVDENSENNILANLLLTSDIKGYIEQPAYYFNNVNDKTRADLDVLMLTQGYHRYEWKDVLSANQPVNRYANQKNFTISGRVTTPSGSPVAGGKVELINFGDGVLQIDTITDQAGRFAFNDVIFADSIKFLIQARTAKNKRDVIITMDSIPPPAANNYKNIADFKLTTSSFLATYAQNSKALYYEQMKYGQGNHVISLREVQIREKRNALKHSSNLNGPGNADQVFLAKDFYNMGCPQLADCLQGRLLGVIFRNGVPYTTRGFGRMLVVIDGLRSQSNAINTLNVNDVQSIEVLRNPGTYAIYGMDAGSGVIVITTKRGDEPVEYPQTFGRGIKPYAPKGIYRSRTFYSPKYDVKNRQTLADLRTTIYWKPNIVTVGGISTVEYYNADAGNYRVVIEGVDSEGNIGRQVIRYKVE</sequence>
<dbReference type="Gene3D" id="2.60.40.1930">
    <property type="match status" value="1"/>
</dbReference>
<evidence type="ECO:0000259" key="2">
    <source>
        <dbReference type="Pfam" id="PF07715"/>
    </source>
</evidence>
<feature type="chain" id="PRO_5046046915" evidence="1">
    <location>
        <begin position="20"/>
        <end position="898"/>
    </location>
</feature>
<dbReference type="InterPro" id="IPR008969">
    <property type="entry name" value="CarboxyPept-like_regulatory"/>
</dbReference>
<dbReference type="RefSeq" id="WP_377143120.1">
    <property type="nucleotide sequence ID" value="NZ_JBHTIA010000009.1"/>
</dbReference>
<reference evidence="4" key="1">
    <citation type="journal article" date="2019" name="Int. J. Syst. Evol. Microbiol.">
        <title>The Global Catalogue of Microorganisms (GCM) 10K type strain sequencing project: providing services to taxonomists for standard genome sequencing and annotation.</title>
        <authorList>
            <consortium name="The Broad Institute Genomics Platform"/>
            <consortium name="The Broad Institute Genome Sequencing Center for Infectious Disease"/>
            <person name="Wu L."/>
            <person name="Ma J."/>
        </authorList>
    </citation>
    <scope>NUCLEOTIDE SEQUENCE [LARGE SCALE GENOMIC DNA]</scope>
    <source>
        <strain evidence="4">CCUG 60742</strain>
    </source>
</reference>
<protein>
    <submittedName>
        <fullName evidence="3">TonB-dependent receptor plug domain-containing protein</fullName>
    </submittedName>
</protein>
<organism evidence="3 4">
    <name type="scientific">Mucilaginibacter lutimaris</name>
    <dbReference type="NCBI Taxonomy" id="931629"/>
    <lineage>
        <taxon>Bacteria</taxon>
        <taxon>Pseudomonadati</taxon>
        <taxon>Bacteroidota</taxon>
        <taxon>Sphingobacteriia</taxon>
        <taxon>Sphingobacteriales</taxon>
        <taxon>Sphingobacteriaceae</taxon>
        <taxon>Mucilaginibacter</taxon>
    </lineage>
</organism>
<feature type="domain" description="TonB-dependent receptor plug" evidence="2">
    <location>
        <begin position="711"/>
        <end position="794"/>
    </location>
</feature>
<dbReference type="Pfam" id="PF07715">
    <property type="entry name" value="Plug"/>
    <property type="match status" value="1"/>
</dbReference>
<comment type="caution">
    <text evidence="3">The sequence shown here is derived from an EMBL/GenBank/DDBJ whole genome shotgun (WGS) entry which is preliminary data.</text>
</comment>
<dbReference type="EMBL" id="JBHTIA010000009">
    <property type="protein sequence ID" value="MFD0765794.1"/>
    <property type="molecule type" value="Genomic_DNA"/>
</dbReference>
<evidence type="ECO:0000313" key="3">
    <source>
        <dbReference type="EMBL" id="MFD0765794.1"/>
    </source>
</evidence>
<dbReference type="SUPFAM" id="SSF49464">
    <property type="entry name" value="Carboxypeptidase regulatory domain-like"/>
    <property type="match status" value="1"/>
</dbReference>
<dbReference type="InterPro" id="IPR037066">
    <property type="entry name" value="Plug_dom_sf"/>
</dbReference>